<proteinExistence type="predicted"/>
<evidence type="ECO:0008006" key="4">
    <source>
        <dbReference type="Google" id="ProtNLM"/>
    </source>
</evidence>
<feature type="transmembrane region" description="Helical" evidence="1">
    <location>
        <begin position="12"/>
        <end position="32"/>
    </location>
</feature>
<evidence type="ECO:0000256" key="1">
    <source>
        <dbReference type="SAM" id="Phobius"/>
    </source>
</evidence>
<feature type="transmembrane region" description="Helical" evidence="1">
    <location>
        <begin position="171"/>
        <end position="192"/>
    </location>
</feature>
<dbReference type="EMBL" id="UGNV01000001">
    <property type="protein sequence ID" value="STX28776.1"/>
    <property type="molecule type" value="Genomic_DNA"/>
</dbReference>
<dbReference type="OrthoDB" id="5651454at2"/>
<keyword evidence="1" id="KW-1133">Transmembrane helix</keyword>
<accession>A0A378I2A1</accession>
<organism evidence="2 3">
    <name type="scientific">Legionella beliardensis</name>
    <dbReference type="NCBI Taxonomy" id="91822"/>
    <lineage>
        <taxon>Bacteria</taxon>
        <taxon>Pseudomonadati</taxon>
        <taxon>Pseudomonadota</taxon>
        <taxon>Gammaproteobacteria</taxon>
        <taxon>Legionellales</taxon>
        <taxon>Legionellaceae</taxon>
        <taxon>Legionella</taxon>
    </lineage>
</organism>
<keyword evidence="1" id="KW-0472">Membrane</keyword>
<feature type="transmembrane region" description="Helical" evidence="1">
    <location>
        <begin position="38"/>
        <end position="59"/>
    </location>
</feature>
<evidence type="ECO:0000313" key="2">
    <source>
        <dbReference type="EMBL" id="STX28776.1"/>
    </source>
</evidence>
<keyword evidence="1" id="KW-0812">Transmembrane</keyword>
<dbReference type="RefSeq" id="WP_115302499.1">
    <property type="nucleotide sequence ID" value="NZ_CAAAHO010000001.1"/>
</dbReference>
<name>A0A378I2A1_9GAMM</name>
<protein>
    <recommendedName>
        <fullName evidence="4">Transmembrane protein</fullName>
    </recommendedName>
</protein>
<dbReference type="Proteomes" id="UP000254968">
    <property type="component" value="Unassembled WGS sequence"/>
</dbReference>
<dbReference type="AlphaFoldDB" id="A0A378I2A1"/>
<feature type="transmembrane region" description="Helical" evidence="1">
    <location>
        <begin position="80"/>
        <end position="96"/>
    </location>
</feature>
<keyword evidence="3" id="KW-1185">Reference proteome</keyword>
<evidence type="ECO:0000313" key="3">
    <source>
        <dbReference type="Proteomes" id="UP000254968"/>
    </source>
</evidence>
<sequence length="267" mass="29870">MSYGKHLNKASSFFFLTGFLAAKVQYLPFYLFSVITNIFSSACYLIGYLLWLVASLVNPESIKHKDFWYGFASFNTQHKYAAYLGLTATICFFVAISSPFIAIPAAWLFASSNLFWCVAEFHKLKFSPKSSDYSANYQSNYLQYAALMTAVSLITALSVTCSMLFPLAGFAILTGSAILSLVIGIQALNCWITANMDDHKPDYELVDSYTHMSENLLEATPKNMLSHEESKINEEVRTFQPLFAKSNLSLPEPIIVETPAITPTFYS</sequence>
<reference evidence="2 3" key="1">
    <citation type="submission" date="2018-06" db="EMBL/GenBank/DDBJ databases">
        <authorList>
            <consortium name="Pathogen Informatics"/>
            <person name="Doyle S."/>
        </authorList>
    </citation>
    <scope>NUCLEOTIDE SEQUENCE [LARGE SCALE GENOMIC DNA]</scope>
    <source>
        <strain evidence="2 3">NCTC13315</strain>
    </source>
</reference>
<gene>
    <name evidence="2" type="ORF">NCTC13315_01310</name>
</gene>